<evidence type="ECO:0008006" key="6">
    <source>
        <dbReference type="Google" id="ProtNLM"/>
    </source>
</evidence>
<dbReference type="PANTHER" id="PTHR40469:SF2">
    <property type="entry name" value="GALACTOSE-BINDING DOMAIN-LIKE SUPERFAMILY PROTEIN"/>
    <property type="match status" value="1"/>
</dbReference>
<evidence type="ECO:0000313" key="5">
    <source>
        <dbReference type="Proteomes" id="UP000263642"/>
    </source>
</evidence>
<dbReference type="GO" id="GO:0016787">
    <property type="term" value="F:hydrolase activity"/>
    <property type="evidence" value="ECO:0007669"/>
    <property type="project" value="InterPro"/>
</dbReference>
<dbReference type="Gene3D" id="3.40.50.880">
    <property type="match status" value="1"/>
</dbReference>
<feature type="chain" id="PRO_5017619729" description="Trehalose utilization" evidence="1">
    <location>
        <begin position="32"/>
        <end position="538"/>
    </location>
</feature>
<dbReference type="AlphaFoldDB" id="A0A3D3R2D6"/>
<dbReference type="InterPro" id="IPR029010">
    <property type="entry name" value="ThuA-like"/>
</dbReference>
<evidence type="ECO:0000259" key="3">
    <source>
        <dbReference type="Pfam" id="PF06439"/>
    </source>
</evidence>
<sequence>MTLQRLLRFHTSLFLTLFCVTLFFSPQSVEAGDKGFKPIFDGKTLDNWDGDPRFWSVEDGAITGRTTKDNPTKGNTFLIWQGGTPGDFVLKLQYKIIGHNSGVQYRSFRLPNAADKWRVGGYQADMEAGDKYSGILYEERKRGILALRGQKTEIGEGKKIDVVGYLGDTNEIQKKIKKEDWNNYEIIARGNHLIHKINGVVTADVTDNDAKQRRADGIIALQLHAGPPMVVQFRDIELKELPAGDQTSSRDGAKKKVVLIAGKKSHGYGAHEHRAGCLLLAEALNNSGLDIETTVVTEGWPEDASVLDDADSIVIYCDGGGRHPYNDHLDELSKLAEQGVGMVNLHYGVEVPKGASGDAFLRWIGGYFEEWWSVNPHWTADYKNLPEHPISQGVKPFSINDEWYYHMRFQPEMKNVQPILTAVPPKETLSRPDGAHSGNPDVRKTVGQPQHMAWAYERPDGGRGFGFTGGHYHWNWGHNDFRKLVLNAIAWTAHAEVPSQGVESASVTVEQLEANQDYEKPDNYNPARINALLKEWNQ</sequence>
<dbReference type="Pfam" id="PF06439">
    <property type="entry name" value="3keto-disac_hyd"/>
    <property type="match status" value="1"/>
</dbReference>
<feature type="signal peptide" evidence="1">
    <location>
        <begin position="1"/>
        <end position="31"/>
    </location>
</feature>
<dbReference type="PANTHER" id="PTHR40469">
    <property type="entry name" value="SECRETED GLYCOSYL HYDROLASE"/>
    <property type="match status" value="1"/>
</dbReference>
<dbReference type="SUPFAM" id="SSF52317">
    <property type="entry name" value="Class I glutamine amidotransferase-like"/>
    <property type="match status" value="1"/>
</dbReference>
<dbReference type="InterPro" id="IPR029062">
    <property type="entry name" value="Class_I_gatase-like"/>
</dbReference>
<accession>A0A3D3R2D6</accession>
<dbReference type="Proteomes" id="UP000263642">
    <property type="component" value="Unassembled WGS sequence"/>
</dbReference>
<evidence type="ECO:0000313" key="4">
    <source>
        <dbReference type="EMBL" id="HCO22242.1"/>
    </source>
</evidence>
<dbReference type="RefSeq" id="WP_154930046.1">
    <property type="nucleotide sequence ID" value="NZ_CP036341.1"/>
</dbReference>
<feature type="domain" description="3-keto-alpha-glucoside-1,2-lyase/3-keto-2-hydroxy-glucal hydratase" evidence="3">
    <location>
        <begin position="35"/>
        <end position="239"/>
    </location>
</feature>
<organism evidence="4 5">
    <name type="scientific">Gimesia maris</name>
    <dbReference type="NCBI Taxonomy" id="122"/>
    <lineage>
        <taxon>Bacteria</taxon>
        <taxon>Pseudomonadati</taxon>
        <taxon>Planctomycetota</taxon>
        <taxon>Planctomycetia</taxon>
        <taxon>Planctomycetales</taxon>
        <taxon>Planctomycetaceae</taxon>
        <taxon>Gimesia</taxon>
    </lineage>
</organism>
<evidence type="ECO:0000256" key="1">
    <source>
        <dbReference type="SAM" id="SignalP"/>
    </source>
</evidence>
<dbReference type="InterPro" id="IPR010496">
    <property type="entry name" value="AL/BT2_dom"/>
</dbReference>
<dbReference type="Gene3D" id="2.60.120.560">
    <property type="entry name" value="Exo-inulinase, domain 1"/>
    <property type="match status" value="1"/>
</dbReference>
<proteinExistence type="predicted"/>
<reference evidence="4 5" key="1">
    <citation type="journal article" date="2018" name="Nat. Biotechnol.">
        <title>A standardized bacterial taxonomy based on genome phylogeny substantially revises the tree of life.</title>
        <authorList>
            <person name="Parks D.H."/>
            <person name="Chuvochina M."/>
            <person name="Waite D.W."/>
            <person name="Rinke C."/>
            <person name="Skarshewski A."/>
            <person name="Chaumeil P.A."/>
            <person name="Hugenholtz P."/>
        </authorList>
    </citation>
    <scope>NUCLEOTIDE SEQUENCE [LARGE SCALE GENOMIC DNA]</scope>
    <source>
        <strain evidence="4">UBA9375</strain>
    </source>
</reference>
<name>A0A3D3R2D6_9PLAN</name>
<evidence type="ECO:0000259" key="2">
    <source>
        <dbReference type="Pfam" id="PF06283"/>
    </source>
</evidence>
<gene>
    <name evidence="4" type="ORF">DIT97_03965</name>
</gene>
<feature type="domain" description="ThuA-like" evidence="2">
    <location>
        <begin position="258"/>
        <end position="492"/>
    </location>
</feature>
<dbReference type="Pfam" id="PF06283">
    <property type="entry name" value="ThuA"/>
    <property type="match status" value="1"/>
</dbReference>
<comment type="caution">
    <text evidence="4">The sequence shown here is derived from an EMBL/GenBank/DDBJ whole genome shotgun (WGS) entry which is preliminary data.</text>
</comment>
<dbReference type="EMBL" id="DQAY01000024">
    <property type="protein sequence ID" value="HCO22242.1"/>
    <property type="molecule type" value="Genomic_DNA"/>
</dbReference>
<keyword evidence="1" id="KW-0732">Signal</keyword>
<protein>
    <recommendedName>
        <fullName evidence="6">Trehalose utilization</fullName>
    </recommendedName>
</protein>